<dbReference type="EMBL" id="BMRB01000003">
    <property type="protein sequence ID" value="GGS41528.1"/>
    <property type="molecule type" value="Genomic_DNA"/>
</dbReference>
<reference evidence="1" key="2">
    <citation type="submission" date="2020-09" db="EMBL/GenBank/DDBJ databases">
        <authorList>
            <person name="Sun Q."/>
            <person name="Ohkuma M."/>
        </authorList>
    </citation>
    <scope>NUCLEOTIDE SEQUENCE</scope>
    <source>
        <strain evidence="1">JCM 3276</strain>
    </source>
</reference>
<dbReference type="RefSeq" id="WP_189212072.1">
    <property type="nucleotide sequence ID" value="NZ_BMRB01000003.1"/>
</dbReference>
<protein>
    <recommendedName>
        <fullName evidence="3">Insertion element protein</fullName>
    </recommendedName>
</protein>
<evidence type="ECO:0000313" key="1">
    <source>
        <dbReference type="EMBL" id="GGS41528.1"/>
    </source>
</evidence>
<reference evidence="1" key="1">
    <citation type="journal article" date="2014" name="Int. J. Syst. Evol. Microbiol.">
        <title>Complete genome sequence of Corynebacterium casei LMG S-19264T (=DSM 44701T), isolated from a smear-ripened cheese.</title>
        <authorList>
            <consortium name="US DOE Joint Genome Institute (JGI-PGF)"/>
            <person name="Walter F."/>
            <person name="Albersmeier A."/>
            <person name="Kalinowski J."/>
            <person name="Ruckert C."/>
        </authorList>
    </citation>
    <scope>NUCLEOTIDE SEQUENCE</scope>
    <source>
        <strain evidence="1">JCM 3276</strain>
    </source>
</reference>
<name>A0A918GIZ3_9PSEU</name>
<organism evidence="1 2">
    <name type="scientific">Actinokineospora fastidiosa</name>
    <dbReference type="NCBI Taxonomy" id="1816"/>
    <lineage>
        <taxon>Bacteria</taxon>
        <taxon>Bacillati</taxon>
        <taxon>Actinomycetota</taxon>
        <taxon>Actinomycetes</taxon>
        <taxon>Pseudonocardiales</taxon>
        <taxon>Pseudonocardiaceae</taxon>
        <taxon>Actinokineospora</taxon>
    </lineage>
</organism>
<proteinExistence type="predicted"/>
<evidence type="ECO:0008006" key="3">
    <source>
        <dbReference type="Google" id="ProtNLM"/>
    </source>
</evidence>
<gene>
    <name evidence="1" type="ORF">GCM10010171_40260</name>
</gene>
<comment type="caution">
    <text evidence="1">The sequence shown here is derived from an EMBL/GenBank/DDBJ whole genome shotgun (WGS) entry which is preliminary data.</text>
</comment>
<keyword evidence="2" id="KW-1185">Reference proteome</keyword>
<accession>A0A918GIZ3</accession>
<evidence type="ECO:0000313" key="2">
    <source>
        <dbReference type="Proteomes" id="UP000660680"/>
    </source>
</evidence>
<dbReference type="AlphaFoldDB" id="A0A918GIZ3"/>
<dbReference type="Proteomes" id="UP000660680">
    <property type="component" value="Unassembled WGS sequence"/>
</dbReference>
<sequence length="55" mass="6051">MSERAVPYHCPFCGEEDLRPHDEPHASWACMGCRRVFTVKFAGLLIGDTTAGVNA</sequence>